<dbReference type="AlphaFoldDB" id="S8E1I1"/>
<keyword evidence="3" id="KW-1185">Reference proteome</keyword>
<evidence type="ECO:0000256" key="1">
    <source>
        <dbReference type="SAM" id="MobiDB-lite"/>
    </source>
</evidence>
<sequence length="185" mass="21299">MSTKRTREPSTSSTTTSDNPSVKRARYHSSSDDQMVNPRIQASQDPHERSVSPSPERAVSPSPERFVQYIVAYGYVEDGDNPVEFLYDLLDRGSFTHVFTCWGLDLQDPIAVRVGDERRWRFTHVECLVDIPFRFSHGVVIIWSKWGLRDLVNLDFVSNENDIENPVWPDPEEIWAARQSGYHSI</sequence>
<evidence type="ECO:0000313" key="2">
    <source>
        <dbReference type="EMBL" id="EPS98642.1"/>
    </source>
</evidence>
<dbReference type="Proteomes" id="UP000015241">
    <property type="component" value="Unassembled WGS sequence"/>
</dbReference>
<feature type="region of interest" description="Disordered" evidence="1">
    <location>
        <begin position="1"/>
        <end position="60"/>
    </location>
</feature>
<protein>
    <submittedName>
        <fullName evidence="2">Uncharacterized protein</fullName>
    </submittedName>
</protein>
<dbReference type="OrthoDB" id="2815005at2759"/>
<reference evidence="2 3" key="1">
    <citation type="journal article" date="2012" name="Science">
        <title>The Paleozoic origin of enzymatic lignin decomposition reconstructed from 31 fungal genomes.</title>
        <authorList>
            <person name="Floudas D."/>
            <person name="Binder M."/>
            <person name="Riley R."/>
            <person name="Barry K."/>
            <person name="Blanchette R.A."/>
            <person name="Henrissat B."/>
            <person name="Martinez A.T."/>
            <person name="Otillar R."/>
            <person name="Spatafora J.W."/>
            <person name="Yadav J.S."/>
            <person name="Aerts A."/>
            <person name="Benoit I."/>
            <person name="Boyd A."/>
            <person name="Carlson A."/>
            <person name="Copeland A."/>
            <person name="Coutinho P.M."/>
            <person name="de Vries R.P."/>
            <person name="Ferreira P."/>
            <person name="Findley K."/>
            <person name="Foster B."/>
            <person name="Gaskell J."/>
            <person name="Glotzer D."/>
            <person name="Gorecki P."/>
            <person name="Heitman J."/>
            <person name="Hesse C."/>
            <person name="Hori C."/>
            <person name="Igarashi K."/>
            <person name="Jurgens J.A."/>
            <person name="Kallen N."/>
            <person name="Kersten P."/>
            <person name="Kohler A."/>
            <person name="Kuees U."/>
            <person name="Kumar T.K.A."/>
            <person name="Kuo A."/>
            <person name="LaButti K."/>
            <person name="Larrondo L.F."/>
            <person name="Lindquist E."/>
            <person name="Ling A."/>
            <person name="Lombard V."/>
            <person name="Lucas S."/>
            <person name="Lundell T."/>
            <person name="Martin R."/>
            <person name="McLaughlin D.J."/>
            <person name="Morgenstern I."/>
            <person name="Morin E."/>
            <person name="Murat C."/>
            <person name="Nagy L.G."/>
            <person name="Nolan M."/>
            <person name="Ohm R.A."/>
            <person name="Patyshakuliyeva A."/>
            <person name="Rokas A."/>
            <person name="Ruiz-Duenas F.J."/>
            <person name="Sabat G."/>
            <person name="Salamov A."/>
            <person name="Samejima M."/>
            <person name="Schmutz J."/>
            <person name="Slot J.C."/>
            <person name="St John F."/>
            <person name="Stenlid J."/>
            <person name="Sun H."/>
            <person name="Sun S."/>
            <person name="Syed K."/>
            <person name="Tsang A."/>
            <person name="Wiebenga A."/>
            <person name="Young D."/>
            <person name="Pisabarro A."/>
            <person name="Eastwood D.C."/>
            <person name="Martin F."/>
            <person name="Cullen D."/>
            <person name="Grigoriev I.V."/>
            <person name="Hibbett D.S."/>
        </authorList>
    </citation>
    <scope>NUCLEOTIDE SEQUENCE</scope>
    <source>
        <strain evidence="3">FP-58527</strain>
    </source>
</reference>
<evidence type="ECO:0000313" key="3">
    <source>
        <dbReference type="Proteomes" id="UP000015241"/>
    </source>
</evidence>
<name>S8E1I1_FOMSC</name>
<gene>
    <name evidence="2" type="ORF">FOMPIDRAFT_94855</name>
</gene>
<dbReference type="EMBL" id="KE504163">
    <property type="protein sequence ID" value="EPS98642.1"/>
    <property type="molecule type" value="Genomic_DNA"/>
</dbReference>
<accession>S8E1I1</accession>
<proteinExistence type="predicted"/>
<dbReference type="HOGENOM" id="CLU_1731506_0_0_1"/>
<organism evidence="2 3">
    <name type="scientific">Fomitopsis schrenkii</name>
    <name type="common">Brown rot fungus</name>
    <dbReference type="NCBI Taxonomy" id="2126942"/>
    <lineage>
        <taxon>Eukaryota</taxon>
        <taxon>Fungi</taxon>
        <taxon>Dikarya</taxon>
        <taxon>Basidiomycota</taxon>
        <taxon>Agaricomycotina</taxon>
        <taxon>Agaricomycetes</taxon>
        <taxon>Polyporales</taxon>
        <taxon>Fomitopsis</taxon>
    </lineage>
</organism>
<dbReference type="InParanoid" id="S8E1I1"/>